<accession>A0ACC1PPS0</accession>
<proteinExistence type="predicted"/>
<dbReference type="Proteomes" id="UP001143856">
    <property type="component" value="Unassembled WGS sequence"/>
</dbReference>
<protein>
    <submittedName>
        <fullName evidence="1">Uncharacterized protein</fullName>
    </submittedName>
</protein>
<name>A0ACC1PPS0_9PEZI</name>
<evidence type="ECO:0000313" key="2">
    <source>
        <dbReference type="Proteomes" id="UP001143856"/>
    </source>
</evidence>
<sequence>MTHHVQWPQGGASDNDAEPLVDSQSTKLRFEQDVYTVPLKTRKTWRKRLGTVNLITLVLGTAIIVTLHISLAIFWAQCLVAIGGEQPIIAWRRIVKAGWATKAITLIRRCCGAILGRTSRPLHVDDGSAGAGEELPIRVAEPEADAVTKVLASPAALADDYRDTGNLGDPELPSSVTVASSYTSSINGVQDYWSMPLLGNWRFGENSEPFTIGTNFHDTGHTYRAFLPLTDEQERANLREFHGPADILDTRVVCLSPDLSNLVLTRDSSSTFALTGNMSFDLSYPMPHNTHSTPTDQPVEINCPMVVVMNHPTNDTAPNQTSLCNLVNSTVLLDDTLVDPVTTSGDMGAAELRASSFFLIADFIPVVLANGIGGDRTDLTIASTDGPWSIIADPSGENVIRATACLVNLGSNVFNVAMHSRVDGPEPLTHWDREANSYNTIASRRQLGVSMEPESLEDRGLLELELQESWDEIDVTQFSAIPTFYASYARYSDDIGNAMSRHMLKGTLGVPGLGIFLSNTTIFDDSAHVSHVALFQDSLRATNSPALALQALLTRVCQMIYYFRLDRAPPIGQATTIFSSNVLIPTRWTGFLVATLISATQLCVLATVTVVFLWRSDKSELGSLWQAIAQIVTRGYAASF</sequence>
<dbReference type="EMBL" id="JAPDGR010000049">
    <property type="protein sequence ID" value="KAJ2997715.1"/>
    <property type="molecule type" value="Genomic_DNA"/>
</dbReference>
<evidence type="ECO:0000313" key="1">
    <source>
        <dbReference type="EMBL" id="KAJ2997715.1"/>
    </source>
</evidence>
<comment type="caution">
    <text evidence="1">The sequence shown here is derived from an EMBL/GenBank/DDBJ whole genome shotgun (WGS) entry which is preliminary data.</text>
</comment>
<keyword evidence="2" id="KW-1185">Reference proteome</keyword>
<reference evidence="1" key="1">
    <citation type="submission" date="2022-10" db="EMBL/GenBank/DDBJ databases">
        <title>Genome Sequence of Xylaria curta.</title>
        <authorList>
            <person name="Buettner E."/>
        </authorList>
    </citation>
    <scope>NUCLEOTIDE SEQUENCE</scope>
    <source>
        <strain evidence="1">Babe10</strain>
    </source>
</reference>
<organism evidence="1 2">
    <name type="scientific">Xylaria curta</name>
    <dbReference type="NCBI Taxonomy" id="42375"/>
    <lineage>
        <taxon>Eukaryota</taxon>
        <taxon>Fungi</taxon>
        <taxon>Dikarya</taxon>
        <taxon>Ascomycota</taxon>
        <taxon>Pezizomycotina</taxon>
        <taxon>Sordariomycetes</taxon>
        <taxon>Xylariomycetidae</taxon>
        <taxon>Xylariales</taxon>
        <taxon>Xylariaceae</taxon>
        <taxon>Xylaria</taxon>
    </lineage>
</organism>
<gene>
    <name evidence="1" type="ORF">NUW58_g569</name>
</gene>